<proteinExistence type="predicted"/>
<feature type="compositionally biased region" description="Low complexity" evidence="1">
    <location>
        <begin position="35"/>
        <end position="46"/>
    </location>
</feature>
<feature type="region of interest" description="Disordered" evidence="1">
    <location>
        <begin position="315"/>
        <end position="339"/>
    </location>
</feature>
<accession>A0A066WF25</accession>
<protein>
    <submittedName>
        <fullName evidence="2">Uncharacterized protein</fullName>
    </submittedName>
</protein>
<reference evidence="2 3" key="1">
    <citation type="submission" date="2014-05" db="EMBL/GenBank/DDBJ databases">
        <title>Draft genome sequence of a rare smut relative, Tilletiaria anomala UBC 951.</title>
        <authorList>
            <consortium name="DOE Joint Genome Institute"/>
            <person name="Toome M."/>
            <person name="Kuo A."/>
            <person name="Henrissat B."/>
            <person name="Lipzen A."/>
            <person name="Tritt A."/>
            <person name="Yoshinaga Y."/>
            <person name="Zane M."/>
            <person name="Barry K."/>
            <person name="Grigoriev I.V."/>
            <person name="Spatafora J.W."/>
            <person name="Aimea M.C."/>
        </authorList>
    </citation>
    <scope>NUCLEOTIDE SEQUENCE [LARGE SCALE GENOMIC DNA]</scope>
    <source>
        <strain evidence="2 3">UBC 951</strain>
    </source>
</reference>
<dbReference type="EMBL" id="JMSN01000008">
    <property type="protein sequence ID" value="KDN52577.1"/>
    <property type="molecule type" value="Genomic_DNA"/>
</dbReference>
<name>A0A066WF25_TILAU</name>
<dbReference type="AlphaFoldDB" id="A0A066WF25"/>
<feature type="compositionally biased region" description="Pro residues" evidence="1">
    <location>
        <begin position="195"/>
        <end position="206"/>
    </location>
</feature>
<evidence type="ECO:0000313" key="2">
    <source>
        <dbReference type="EMBL" id="KDN52577.1"/>
    </source>
</evidence>
<sequence length="458" mass="49762">MSPSKLPPQYAVRPQPPLPPPHQQLKQMQRQKSATQTPQPHTTTVVGAQPQRLLPVPSPQMIHGAGPSPYPAHTSILPPGVQFPPVPGIGPPFSHPTTFPTGSLPFGQSPIGGSASQPGSYPSTPMHGFPHFGQQRPGMLPPGFPSLHGYGAGPSGLAHAMSFSSPQATPGAPGYAPFGTPGHPGMASLSMDQDVPPPEEVQAQAPPPALRPASYFAQIINPVVPWALNGIRRPHAIPFFLIDVQWRQVGAPRTLEKYTAEIVHETIVVDSSRLKQHMIRVRKGQHVATRRRQPGKLELASVKIRFVLREFDDPDAQTPISERPKSNGPGGEDDNNSIECLNAQDPAEHRNKLDFLVNVMQDGAQVGKLRRGVIEAPGEINGTHEKVERDGVQNSWASIVFEPKLKVGLNTMDIDVEPSPPCPELCALIVDESAPVELRDRAKVLKLLKERYRLFLYV</sequence>
<feature type="region of interest" description="Disordered" evidence="1">
    <location>
        <begin position="161"/>
        <end position="206"/>
    </location>
</feature>
<organism evidence="2 3">
    <name type="scientific">Tilletiaria anomala (strain ATCC 24038 / CBS 436.72 / UBC 951)</name>
    <dbReference type="NCBI Taxonomy" id="1037660"/>
    <lineage>
        <taxon>Eukaryota</taxon>
        <taxon>Fungi</taxon>
        <taxon>Dikarya</taxon>
        <taxon>Basidiomycota</taxon>
        <taxon>Ustilaginomycotina</taxon>
        <taxon>Exobasidiomycetes</taxon>
        <taxon>Georgefischeriales</taxon>
        <taxon>Tilletiariaceae</taxon>
        <taxon>Tilletiaria</taxon>
    </lineage>
</organism>
<feature type="compositionally biased region" description="Polar residues" evidence="1">
    <location>
        <begin position="114"/>
        <end position="123"/>
    </location>
</feature>
<dbReference type="Proteomes" id="UP000027361">
    <property type="component" value="Unassembled WGS sequence"/>
</dbReference>
<dbReference type="GeneID" id="25261855"/>
<dbReference type="RefSeq" id="XP_013245416.1">
    <property type="nucleotide sequence ID" value="XM_013389962.1"/>
</dbReference>
<keyword evidence="3" id="KW-1185">Reference proteome</keyword>
<feature type="region of interest" description="Disordered" evidence="1">
    <location>
        <begin position="1"/>
        <end position="73"/>
    </location>
</feature>
<gene>
    <name evidence="2" type="ORF">K437DRAFT_173193</name>
</gene>
<evidence type="ECO:0000256" key="1">
    <source>
        <dbReference type="SAM" id="MobiDB-lite"/>
    </source>
</evidence>
<comment type="caution">
    <text evidence="2">The sequence shown here is derived from an EMBL/GenBank/DDBJ whole genome shotgun (WGS) entry which is preliminary data.</text>
</comment>
<dbReference type="InParanoid" id="A0A066WF25"/>
<feature type="region of interest" description="Disordered" evidence="1">
    <location>
        <begin position="95"/>
        <end position="146"/>
    </location>
</feature>
<dbReference type="HOGENOM" id="CLU_597431_0_0_1"/>
<evidence type="ECO:0000313" key="3">
    <source>
        <dbReference type="Proteomes" id="UP000027361"/>
    </source>
</evidence>